<dbReference type="RefSeq" id="WP_344100267.1">
    <property type="nucleotide sequence ID" value="NZ_BAAANL010000002.1"/>
</dbReference>
<gene>
    <name evidence="6" type="ORF">GCM10009751_10400</name>
</gene>
<keyword evidence="4" id="KW-0560">Oxidoreductase</keyword>
<dbReference type="Gene3D" id="3.50.50.60">
    <property type="entry name" value="FAD/NAD(P)-binding domain"/>
    <property type="match status" value="2"/>
</dbReference>
<dbReference type="InterPro" id="IPR036188">
    <property type="entry name" value="FAD/NAD-bd_sf"/>
</dbReference>
<evidence type="ECO:0000256" key="4">
    <source>
        <dbReference type="ARBA" id="ARBA00023002"/>
    </source>
</evidence>
<sequence>MSDASQHTDFDVIVVGGGVAGIYAAHILKNKLGKKVLGIERGTGLGGTWHWNRYPGVQADTDGIVYRYSFDQETSSEWDEQARYQKGAQIRNYLNEVAERHGVDEVYRFGQAAAEARYDDATATWRVEIEGGEAFTARYIVSAAGVFARPVFPDIPGFDDFAGEVIHSARWPEDAVLDDKRVGVVGTGSTGGQLIVAAAKVADRLTVFQRTAQYVVPAGQTRLGADEVREYQENFDANWAAWRQTRLACGFDEPEAGAMDVPADEREAVFERAWERGGGFEFMFGTFADLAFNRESNDAAAEFIKRKIRSIVKDPDIAERLIPSEPYAKRPASVDGYYETYNNDNVELVDVKANPITRILPQGVELADGTVKELDTLVFATGFEAIEGAYRHFEVAGRDGTRLLDQWGEAPASYLGIATPKFPNFFTLLGPQGVFSNLPPGIEAQMDFVADLITWSGENGDAPVEVSAEALAQWQQMCNEIANASIFAQVKSWIFGSNVHTDKPRPLFYFGGLASFREVLDGERAKEFESFRAGS</sequence>
<evidence type="ECO:0000313" key="6">
    <source>
        <dbReference type="EMBL" id="GAA1855461.1"/>
    </source>
</evidence>
<evidence type="ECO:0000256" key="1">
    <source>
        <dbReference type="ARBA" id="ARBA00022630"/>
    </source>
</evidence>
<dbReference type="PANTHER" id="PTHR43098">
    <property type="entry name" value="L-ORNITHINE N(5)-MONOOXYGENASE-RELATED"/>
    <property type="match status" value="1"/>
</dbReference>
<comment type="caution">
    <text evidence="6">The sequence shown here is derived from an EMBL/GenBank/DDBJ whole genome shotgun (WGS) entry which is preliminary data.</text>
</comment>
<keyword evidence="2" id="KW-0274">FAD</keyword>
<accession>A0ABN2N6S7</accession>
<keyword evidence="3" id="KW-0521">NADP</keyword>
<dbReference type="Pfam" id="PF07992">
    <property type="entry name" value="Pyr_redox_2"/>
    <property type="match status" value="1"/>
</dbReference>
<keyword evidence="7" id="KW-1185">Reference proteome</keyword>
<evidence type="ECO:0000256" key="3">
    <source>
        <dbReference type="ARBA" id="ARBA00022857"/>
    </source>
</evidence>
<evidence type="ECO:0000259" key="5">
    <source>
        <dbReference type="Pfam" id="PF07992"/>
    </source>
</evidence>
<keyword evidence="1" id="KW-0285">Flavoprotein</keyword>
<dbReference type="EMBL" id="BAAANL010000002">
    <property type="protein sequence ID" value="GAA1855461.1"/>
    <property type="molecule type" value="Genomic_DNA"/>
</dbReference>
<evidence type="ECO:0000256" key="2">
    <source>
        <dbReference type="ARBA" id="ARBA00022827"/>
    </source>
</evidence>
<dbReference type="InterPro" id="IPR023753">
    <property type="entry name" value="FAD/NAD-binding_dom"/>
</dbReference>
<protein>
    <submittedName>
        <fullName evidence="6">NAD(P)/FAD-dependent oxidoreductase</fullName>
    </submittedName>
</protein>
<dbReference type="PANTHER" id="PTHR43098:SF5">
    <property type="entry name" value="DUAL-FUNCTIONAL MONOOXYGENASE_METHYLTRANSFERASE PSOF"/>
    <property type="match status" value="1"/>
</dbReference>
<dbReference type="Proteomes" id="UP001501094">
    <property type="component" value="Unassembled WGS sequence"/>
</dbReference>
<evidence type="ECO:0000313" key="7">
    <source>
        <dbReference type="Proteomes" id="UP001501094"/>
    </source>
</evidence>
<name>A0ABN2N6S7_9MICO</name>
<reference evidence="6 7" key="1">
    <citation type="journal article" date="2019" name="Int. J. Syst. Evol. Microbiol.">
        <title>The Global Catalogue of Microorganisms (GCM) 10K type strain sequencing project: providing services to taxonomists for standard genome sequencing and annotation.</title>
        <authorList>
            <consortium name="The Broad Institute Genomics Platform"/>
            <consortium name="The Broad Institute Genome Sequencing Center for Infectious Disease"/>
            <person name="Wu L."/>
            <person name="Ma J."/>
        </authorList>
    </citation>
    <scope>NUCLEOTIDE SEQUENCE [LARGE SCALE GENOMIC DNA]</scope>
    <source>
        <strain evidence="6 7">JCM 14326</strain>
    </source>
</reference>
<feature type="domain" description="FAD/NAD(P)-binding" evidence="5">
    <location>
        <begin position="10"/>
        <end position="215"/>
    </location>
</feature>
<proteinExistence type="predicted"/>
<dbReference type="SUPFAM" id="SSF51905">
    <property type="entry name" value="FAD/NAD(P)-binding domain"/>
    <property type="match status" value="2"/>
</dbReference>
<dbReference type="InterPro" id="IPR050775">
    <property type="entry name" value="FAD-binding_Monooxygenases"/>
</dbReference>
<organism evidence="6 7">
    <name type="scientific">Myceligenerans crystallogenes</name>
    <dbReference type="NCBI Taxonomy" id="316335"/>
    <lineage>
        <taxon>Bacteria</taxon>
        <taxon>Bacillati</taxon>
        <taxon>Actinomycetota</taxon>
        <taxon>Actinomycetes</taxon>
        <taxon>Micrococcales</taxon>
        <taxon>Promicromonosporaceae</taxon>
        <taxon>Myceligenerans</taxon>
    </lineage>
</organism>